<feature type="compositionally biased region" description="Basic and acidic residues" evidence="1">
    <location>
        <begin position="1"/>
        <end position="11"/>
    </location>
</feature>
<feature type="region of interest" description="Disordered" evidence="1">
    <location>
        <begin position="1"/>
        <end position="60"/>
    </location>
</feature>
<feature type="region of interest" description="Disordered" evidence="1">
    <location>
        <begin position="320"/>
        <end position="340"/>
    </location>
</feature>
<comment type="caution">
    <text evidence="2">The sequence shown here is derived from an EMBL/GenBank/DDBJ whole genome shotgun (WGS) entry which is preliminary data.</text>
</comment>
<reference evidence="2" key="1">
    <citation type="submission" date="2024-04" db="EMBL/GenBank/DDBJ databases">
        <authorList>
            <consortium name="Molecular Ecology Group"/>
        </authorList>
    </citation>
    <scope>NUCLEOTIDE SEQUENCE</scope>
</reference>
<evidence type="ECO:0000313" key="3">
    <source>
        <dbReference type="Proteomes" id="UP001497644"/>
    </source>
</evidence>
<feature type="compositionally biased region" description="Polar residues" evidence="1">
    <location>
        <begin position="320"/>
        <end position="338"/>
    </location>
</feature>
<feature type="compositionally biased region" description="Basic residues" evidence="1">
    <location>
        <begin position="21"/>
        <end position="31"/>
    </location>
</feature>
<dbReference type="EMBL" id="CAXIPU020000457">
    <property type="protein sequence ID" value="CAL1672181.1"/>
    <property type="molecule type" value="Genomic_DNA"/>
</dbReference>
<dbReference type="AlphaFoldDB" id="A0AAV2MX62"/>
<protein>
    <recommendedName>
        <fullName evidence="4">Capsid protein</fullName>
    </recommendedName>
</protein>
<feature type="compositionally biased region" description="Pro residues" evidence="1">
    <location>
        <begin position="44"/>
        <end position="57"/>
    </location>
</feature>
<gene>
    <name evidence="2" type="ORF">LPLAT_LOCUS5585</name>
</gene>
<organism evidence="2 3">
    <name type="scientific">Lasius platythorax</name>
    <dbReference type="NCBI Taxonomy" id="488582"/>
    <lineage>
        <taxon>Eukaryota</taxon>
        <taxon>Metazoa</taxon>
        <taxon>Ecdysozoa</taxon>
        <taxon>Arthropoda</taxon>
        <taxon>Hexapoda</taxon>
        <taxon>Insecta</taxon>
        <taxon>Pterygota</taxon>
        <taxon>Neoptera</taxon>
        <taxon>Endopterygota</taxon>
        <taxon>Hymenoptera</taxon>
        <taxon>Apocrita</taxon>
        <taxon>Aculeata</taxon>
        <taxon>Formicoidea</taxon>
        <taxon>Formicidae</taxon>
        <taxon>Formicinae</taxon>
        <taxon>Lasius</taxon>
        <taxon>Lasius</taxon>
    </lineage>
</organism>
<keyword evidence="3" id="KW-1185">Reference proteome</keyword>
<dbReference type="Proteomes" id="UP001497644">
    <property type="component" value="Unassembled WGS sequence"/>
</dbReference>
<proteinExistence type="predicted"/>
<sequence length="391" mass="44074">MQSDKVTEPTKVEPSTSGTQKSKRSVRKTFKRTVECKPKSIPGPISPAAPQAPPCAKPEPKRLSTVATESKNDPMWIDFDCNSFEGMMPYNARNDFTVTAEGFIPLIERQYDAIQALDRNFTKFISKSMYLWYNSQHLFARMIAITATQGETSYEEEKFLDYVRGENYPVPLPIDEYLRSTGDTSDGAGTKYRIAFSVWPNEQGHYGRVGPTTHYKYESVPAPVILSQAIPEDLFFTIDYQRNWNLPAALAPTEDAAGLPTKNLLGWSRSTTLTTEQRQTLEGAGIDQADFGATNTKFQLNKPLFEKVADFVRTTERSLKLSSATSASPNGSIAQVQWQERDTTVPEEFSQVTQYLEREMRQCKPAQEDRRITVGALIIALPERKIHRQSV</sequence>
<evidence type="ECO:0008006" key="4">
    <source>
        <dbReference type="Google" id="ProtNLM"/>
    </source>
</evidence>
<name>A0AAV2MX62_9HYME</name>
<accession>A0AAV2MX62</accession>
<evidence type="ECO:0000256" key="1">
    <source>
        <dbReference type="SAM" id="MobiDB-lite"/>
    </source>
</evidence>
<evidence type="ECO:0000313" key="2">
    <source>
        <dbReference type="EMBL" id="CAL1672181.1"/>
    </source>
</evidence>